<reference evidence="1 2" key="2">
    <citation type="submission" date="2016-08" db="EMBL/GenBank/DDBJ databases">
        <title>Orenia metallireducens sp. nov. strain Z6, a Novel Metal-reducing Firmicute from the Deep Subsurface.</title>
        <authorList>
            <person name="Maxim B.I."/>
            <person name="Kenneth K."/>
            <person name="Flynn T.M."/>
            <person name="Oloughlin E.J."/>
            <person name="Locke R.A."/>
            <person name="Weber J.R."/>
            <person name="Egan S.M."/>
            <person name="Mackie R.I."/>
            <person name="Cann I.K."/>
        </authorList>
    </citation>
    <scope>NUCLEOTIDE SEQUENCE [LARGE SCALE GENOMIC DNA]</scope>
    <source>
        <strain evidence="1 2">Z6</strain>
    </source>
</reference>
<reference evidence="2" key="1">
    <citation type="submission" date="2016-07" db="EMBL/GenBank/DDBJ databases">
        <authorList>
            <person name="Florea S."/>
            <person name="Webb J.S."/>
            <person name="Jaromczyk J."/>
            <person name="Schardl C.L."/>
        </authorList>
    </citation>
    <scope>NUCLEOTIDE SEQUENCE [LARGE SCALE GENOMIC DNA]</scope>
    <source>
        <strain evidence="2">Z6</strain>
    </source>
</reference>
<organism evidence="1 2">
    <name type="scientific">Orenia metallireducens</name>
    <dbReference type="NCBI Taxonomy" id="1413210"/>
    <lineage>
        <taxon>Bacteria</taxon>
        <taxon>Bacillati</taxon>
        <taxon>Bacillota</taxon>
        <taxon>Clostridia</taxon>
        <taxon>Halanaerobiales</taxon>
        <taxon>Halobacteroidaceae</taxon>
        <taxon>Orenia</taxon>
    </lineage>
</organism>
<name>A0A1C0A7E2_9FIRM</name>
<evidence type="ECO:0000313" key="2">
    <source>
        <dbReference type="Proteomes" id="UP000093514"/>
    </source>
</evidence>
<dbReference type="RefSeq" id="WP_068717693.1">
    <property type="nucleotide sequence ID" value="NZ_LWDV01000009.1"/>
</dbReference>
<dbReference type="EMBL" id="LWDV01000009">
    <property type="protein sequence ID" value="OCL26157.1"/>
    <property type="molecule type" value="Genomic_DNA"/>
</dbReference>
<proteinExistence type="predicted"/>
<sequence>MLEFSNLIIKFKIMILALMVSVLLTLSLIFASNILSNKNLNSLVINMGINDVKMHSKLIGTWLAERKGDLETYANTHIL</sequence>
<comment type="caution">
    <text evidence="1">The sequence shown here is derived from an EMBL/GenBank/DDBJ whole genome shotgun (WGS) entry which is preliminary data.</text>
</comment>
<dbReference type="Proteomes" id="UP000093514">
    <property type="component" value="Unassembled WGS sequence"/>
</dbReference>
<evidence type="ECO:0000313" key="1">
    <source>
        <dbReference type="EMBL" id="OCL26157.1"/>
    </source>
</evidence>
<dbReference type="AlphaFoldDB" id="A0A1C0A7E2"/>
<gene>
    <name evidence="1" type="ORF">U472_09075</name>
</gene>
<protein>
    <submittedName>
        <fullName evidence="1">Uncharacterized protein</fullName>
    </submittedName>
</protein>
<accession>A0A1C0A7E2</accession>
<keyword evidence="2" id="KW-1185">Reference proteome</keyword>